<sequence>MSSDDKPQLLRPCLEWQRDGYIISTDSSLISTASLNGIFADKGCYWANPLPETTLRRMLDNSLTFGLFESKAIKADMSGVGDTKDCLILVGLARCVTDMVTFMYVDDVWVSPEQRGNGLGKWLLECVRETMDQMPHLRRSMLHTQDWKRSVPFYEELLGMEVVNEGQSASLAVMERKGPGAYC</sequence>
<dbReference type="PROSITE" id="PS51186">
    <property type="entry name" value="GNAT"/>
    <property type="match status" value="1"/>
</dbReference>
<comment type="caution">
    <text evidence="2">The sequence shown here is derived from an EMBL/GenBank/DDBJ whole genome shotgun (WGS) entry which is preliminary data.</text>
</comment>
<reference evidence="2" key="1">
    <citation type="submission" date="2021-10" db="EMBL/GenBank/DDBJ databases">
        <authorList>
            <person name="Piombo E."/>
        </authorList>
    </citation>
    <scope>NUCLEOTIDE SEQUENCE</scope>
</reference>
<dbReference type="PANTHER" id="PTHR43233">
    <property type="entry name" value="FAMILY N-ACETYLTRANSFERASE, PUTATIVE (AFU_ORTHOLOGUE AFUA_6G03350)-RELATED"/>
    <property type="match status" value="1"/>
</dbReference>
<dbReference type="InterPro" id="IPR000182">
    <property type="entry name" value="GNAT_dom"/>
</dbReference>
<protein>
    <recommendedName>
        <fullName evidence="1">N-acetyltransferase domain-containing protein</fullName>
    </recommendedName>
</protein>
<dbReference type="PANTHER" id="PTHR43233:SF1">
    <property type="entry name" value="FAMILY N-ACETYLTRANSFERASE, PUTATIVE (AFU_ORTHOLOGUE AFUA_6G03350)-RELATED"/>
    <property type="match status" value="1"/>
</dbReference>
<evidence type="ECO:0000313" key="2">
    <source>
        <dbReference type="EMBL" id="CAG9961964.1"/>
    </source>
</evidence>
<dbReference type="InterPro" id="IPR053144">
    <property type="entry name" value="Acetyltransferase_Butenolide"/>
</dbReference>
<dbReference type="Proteomes" id="UP000754883">
    <property type="component" value="Unassembled WGS sequence"/>
</dbReference>
<dbReference type="Gene3D" id="3.40.630.30">
    <property type="match status" value="1"/>
</dbReference>
<name>A0A9N9TXW1_9HYPO</name>
<feature type="domain" description="N-acetyltransferase" evidence="1">
    <location>
        <begin position="25"/>
        <end position="179"/>
    </location>
</feature>
<dbReference type="InterPro" id="IPR016181">
    <property type="entry name" value="Acyl_CoA_acyltransferase"/>
</dbReference>
<accession>A0A9N9TXW1</accession>
<dbReference type="GO" id="GO:0016747">
    <property type="term" value="F:acyltransferase activity, transferring groups other than amino-acyl groups"/>
    <property type="evidence" value="ECO:0007669"/>
    <property type="project" value="InterPro"/>
</dbReference>
<gene>
    <name evidence="2" type="ORF">CBYS24578_00018352</name>
</gene>
<keyword evidence="3" id="KW-1185">Reference proteome</keyword>
<dbReference type="EMBL" id="CABFNO020000776">
    <property type="protein sequence ID" value="CAG9961964.1"/>
    <property type="molecule type" value="Genomic_DNA"/>
</dbReference>
<dbReference type="SUPFAM" id="SSF55729">
    <property type="entry name" value="Acyl-CoA N-acyltransferases (Nat)"/>
    <property type="match status" value="1"/>
</dbReference>
<dbReference type="OrthoDB" id="10039976at2759"/>
<dbReference type="Pfam" id="PF00583">
    <property type="entry name" value="Acetyltransf_1"/>
    <property type="match status" value="1"/>
</dbReference>
<evidence type="ECO:0000313" key="3">
    <source>
        <dbReference type="Proteomes" id="UP000754883"/>
    </source>
</evidence>
<organism evidence="2 3">
    <name type="scientific">Clonostachys byssicola</name>
    <dbReference type="NCBI Taxonomy" id="160290"/>
    <lineage>
        <taxon>Eukaryota</taxon>
        <taxon>Fungi</taxon>
        <taxon>Dikarya</taxon>
        <taxon>Ascomycota</taxon>
        <taxon>Pezizomycotina</taxon>
        <taxon>Sordariomycetes</taxon>
        <taxon>Hypocreomycetidae</taxon>
        <taxon>Hypocreales</taxon>
        <taxon>Bionectriaceae</taxon>
        <taxon>Clonostachys</taxon>
    </lineage>
</organism>
<evidence type="ECO:0000259" key="1">
    <source>
        <dbReference type="PROSITE" id="PS51186"/>
    </source>
</evidence>
<dbReference type="AlphaFoldDB" id="A0A9N9TXW1"/>
<dbReference type="CDD" id="cd04301">
    <property type="entry name" value="NAT_SF"/>
    <property type="match status" value="1"/>
</dbReference>
<proteinExistence type="predicted"/>